<accession>A0ABP4BC77</accession>
<keyword evidence="1" id="KW-0732">Signal</keyword>
<feature type="signal peptide" evidence="1">
    <location>
        <begin position="1"/>
        <end position="29"/>
    </location>
</feature>
<name>A0ABP4BC77_9ACTN</name>
<evidence type="ECO:0000256" key="1">
    <source>
        <dbReference type="SAM" id="SignalP"/>
    </source>
</evidence>
<comment type="caution">
    <text evidence="2">The sequence shown here is derived from an EMBL/GenBank/DDBJ whole genome shotgun (WGS) entry which is preliminary data.</text>
</comment>
<dbReference type="RefSeq" id="WP_343972300.1">
    <property type="nucleotide sequence ID" value="NZ_BAAAHK010000009.1"/>
</dbReference>
<keyword evidence="3" id="KW-1185">Reference proteome</keyword>
<sequence length="312" mass="34131">MRNRVSRGLITLTTVLALLGVYPASTASAETISEGDRVCSMYVNSIGFGAFCSSGAAYFGGSPPPTWKARLGNNIFIPCRDFDIPKGIKLGPAPDGKTWVLRVTIEDYDLNTVNGGENVHLERAIVPVSGDERNQCRDEDYMDPFWAEFASTYPDPALQVMPTYTPRVNVPAYFSLTRESSMILKNEQGDPELNSAFYDATHNLTMRGLVTSMVVDPGDGTEPFTCLMGVGKKDDNDDGYDGTNDPFHQMSTCSHKYAKSSASQPDGMYTVKLTITWSVDYWKGGPTWNPVGQAEIHAVQRLPVQEVQAIGG</sequence>
<proteinExistence type="predicted"/>
<gene>
    <name evidence="2" type="ORF">GCM10009554_41230</name>
</gene>
<organism evidence="2 3">
    <name type="scientific">Kribbella koreensis</name>
    <dbReference type="NCBI Taxonomy" id="57909"/>
    <lineage>
        <taxon>Bacteria</taxon>
        <taxon>Bacillati</taxon>
        <taxon>Actinomycetota</taxon>
        <taxon>Actinomycetes</taxon>
        <taxon>Propionibacteriales</taxon>
        <taxon>Kribbellaceae</taxon>
        <taxon>Kribbella</taxon>
    </lineage>
</organism>
<reference evidence="3" key="1">
    <citation type="journal article" date="2019" name="Int. J. Syst. Evol. Microbiol.">
        <title>The Global Catalogue of Microorganisms (GCM) 10K type strain sequencing project: providing services to taxonomists for standard genome sequencing and annotation.</title>
        <authorList>
            <consortium name="The Broad Institute Genomics Platform"/>
            <consortium name="The Broad Institute Genome Sequencing Center for Infectious Disease"/>
            <person name="Wu L."/>
            <person name="Ma J."/>
        </authorList>
    </citation>
    <scope>NUCLEOTIDE SEQUENCE [LARGE SCALE GENOMIC DNA]</scope>
    <source>
        <strain evidence="3">JCM 10977</strain>
    </source>
</reference>
<dbReference type="EMBL" id="BAAAHK010000009">
    <property type="protein sequence ID" value="GAA0945920.1"/>
    <property type="molecule type" value="Genomic_DNA"/>
</dbReference>
<evidence type="ECO:0000313" key="2">
    <source>
        <dbReference type="EMBL" id="GAA0945920.1"/>
    </source>
</evidence>
<feature type="chain" id="PRO_5046533667" description="Secreted protein" evidence="1">
    <location>
        <begin position="30"/>
        <end position="312"/>
    </location>
</feature>
<protein>
    <recommendedName>
        <fullName evidence="4">Secreted protein</fullName>
    </recommendedName>
</protein>
<evidence type="ECO:0008006" key="4">
    <source>
        <dbReference type="Google" id="ProtNLM"/>
    </source>
</evidence>
<dbReference type="Proteomes" id="UP001500542">
    <property type="component" value="Unassembled WGS sequence"/>
</dbReference>
<evidence type="ECO:0000313" key="3">
    <source>
        <dbReference type="Proteomes" id="UP001500542"/>
    </source>
</evidence>